<keyword evidence="13" id="KW-1185">Reference proteome</keyword>
<evidence type="ECO:0000256" key="8">
    <source>
        <dbReference type="ARBA" id="ARBA00025323"/>
    </source>
</evidence>
<evidence type="ECO:0000313" key="12">
    <source>
        <dbReference type="EMBL" id="XCO76664.1"/>
    </source>
</evidence>
<evidence type="ECO:0000313" key="13">
    <source>
        <dbReference type="Proteomes" id="UP001387215"/>
    </source>
</evidence>
<evidence type="ECO:0000256" key="2">
    <source>
        <dbReference type="ARBA" id="ARBA00011779"/>
    </source>
</evidence>
<protein>
    <submittedName>
        <fullName evidence="12">Sulfate ABC transporter permease subunit CysW</fullName>
    </submittedName>
</protein>
<evidence type="ECO:0000256" key="6">
    <source>
        <dbReference type="ARBA" id="ARBA00023032"/>
    </source>
</evidence>
<feature type="transmembrane region" description="Helical" evidence="9">
    <location>
        <begin position="141"/>
        <end position="159"/>
    </location>
</feature>
<sequence>MAEARDQLQEPAWVRWALIGAAVAIMLLVVVLPLLMLLGTAFGSGLDVWLAAVRDPHTVSALRLTLITTAIVVPVNAVCGVFMAWALTRFEFRGKRTLLALIDLPFAVSPVVAGLCLVLLFSPTHGFFADLLNRYDLKILFATPGIVLATLFVTFPFVVRELIPLMEQQGSDEELAARSLGANAWSMFFRVTLPNIKWGLLYGVLLCSARAMGEFGAVTVVSGNVMGSTNTLSLHVEVLYKQLGGEGAAAFAVASLLAGLALVTLVIKIWLEARHGDALARSHRRH</sequence>
<evidence type="ECO:0000256" key="9">
    <source>
        <dbReference type="SAM" id="Phobius"/>
    </source>
</evidence>
<dbReference type="EMBL" id="JBANDL010000002">
    <property type="protein sequence ID" value="MEI2453276.1"/>
    <property type="molecule type" value="Genomic_DNA"/>
</dbReference>
<keyword evidence="6" id="KW-0764">Sulfate transport</keyword>
<feature type="transmembrane region" description="Helical" evidence="9">
    <location>
        <begin position="12"/>
        <end position="42"/>
    </location>
</feature>
<dbReference type="GO" id="GO:0005886">
    <property type="term" value="C:plasma membrane"/>
    <property type="evidence" value="ECO:0007669"/>
    <property type="project" value="UniProtKB-SubCell"/>
</dbReference>
<name>A0AAU8MYG3_9GAMM</name>
<evidence type="ECO:0000259" key="10">
    <source>
        <dbReference type="PROSITE" id="PS50928"/>
    </source>
</evidence>
<dbReference type="PROSITE" id="PS50928">
    <property type="entry name" value="ABC_TM1"/>
    <property type="match status" value="1"/>
</dbReference>
<dbReference type="PANTHER" id="PTHR30406">
    <property type="entry name" value="SULFATE TRANSPORT SYSTEM PERMEASE PROTEIN"/>
    <property type="match status" value="1"/>
</dbReference>
<accession>A0AAU8MYG3</accession>
<dbReference type="NCBIfam" id="TIGR02140">
    <property type="entry name" value="permease_CysW"/>
    <property type="match status" value="1"/>
</dbReference>
<evidence type="ECO:0000313" key="11">
    <source>
        <dbReference type="EMBL" id="MEI2453276.1"/>
    </source>
</evidence>
<reference evidence="12" key="2">
    <citation type="submission" date="2024-06" db="EMBL/GenBank/DDBJ databases">
        <authorList>
            <person name="Li S."/>
        </authorList>
    </citation>
    <scope>NUCLEOTIDE SEQUENCE</scope>
    <source>
        <strain evidence="12">SR10</strain>
    </source>
</reference>
<evidence type="ECO:0000256" key="7">
    <source>
        <dbReference type="ARBA" id="ARBA00023136"/>
    </source>
</evidence>
<dbReference type="CDD" id="cd06261">
    <property type="entry name" value="TM_PBP2"/>
    <property type="match status" value="1"/>
</dbReference>
<dbReference type="Pfam" id="PF00528">
    <property type="entry name" value="BPD_transp_1"/>
    <property type="match status" value="1"/>
</dbReference>
<dbReference type="NCBIfam" id="TIGR00969">
    <property type="entry name" value="3a0106s02"/>
    <property type="match status" value="1"/>
</dbReference>
<keyword evidence="4 9" id="KW-0812">Transmembrane</keyword>
<feature type="transmembrane region" description="Helical" evidence="9">
    <location>
        <begin position="98"/>
        <end position="121"/>
    </location>
</feature>
<evidence type="ECO:0000256" key="3">
    <source>
        <dbReference type="ARBA" id="ARBA00022448"/>
    </source>
</evidence>
<reference evidence="11 13" key="1">
    <citation type="submission" date="2024-02" db="EMBL/GenBank/DDBJ databases">
        <title>Lysobacter Genome Sequencing and Mining.</title>
        <authorList>
            <person name="Bierman J."/>
            <person name="Walker M.C."/>
        </authorList>
    </citation>
    <scope>NUCLEOTIDE SEQUENCE [LARGE SCALE GENOMIC DNA]</scope>
    <source>
        <strain evidence="11 13">PB6250</strain>
    </source>
</reference>
<dbReference type="InterPro" id="IPR035906">
    <property type="entry name" value="MetI-like_sf"/>
</dbReference>
<feature type="transmembrane region" description="Helical" evidence="9">
    <location>
        <begin position="200"/>
        <end position="227"/>
    </location>
</feature>
<feature type="transmembrane region" description="Helical" evidence="9">
    <location>
        <begin position="247"/>
        <end position="271"/>
    </location>
</feature>
<feature type="transmembrane region" description="Helical" evidence="9">
    <location>
        <begin position="62"/>
        <end position="86"/>
    </location>
</feature>
<comment type="function">
    <text evidence="8">Part of the ABC transporter complex CysAWTP (TC 3.A.1.6.1) involved in sulfate/thiosulfate import. Probably responsible for the translocation of the substrate across the membrane.</text>
</comment>
<dbReference type="EMBL" id="CP159925">
    <property type="protein sequence ID" value="XCO76664.1"/>
    <property type="molecule type" value="Genomic_DNA"/>
</dbReference>
<dbReference type="Proteomes" id="UP001387215">
    <property type="component" value="Unassembled WGS sequence"/>
</dbReference>
<keyword evidence="5 9" id="KW-1133">Transmembrane helix</keyword>
<gene>
    <name evidence="12" type="primary">cysW</name>
    <name evidence="12" type="ORF">ABU614_07745</name>
    <name evidence="11" type="ORF">V2J18_01145</name>
</gene>
<dbReference type="AlphaFoldDB" id="A0AAU8MYG3"/>
<dbReference type="PANTHER" id="PTHR30406:SF1">
    <property type="entry name" value="SULFATE TRANSPORT SYSTEM PERMEASE PROTEIN CYSW"/>
    <property type="match status" value="1"/>
</dbReference>
<dbReference type="SUPFAM" id="SSF161098">
    <property type="entry name" value="MetI-like"/>
    <property type="match status" value="1"/>
</dbReference>
<evidence type="ECO:0000256" key="4">
    <source>
        <dbReference type="ARBA" id="ARBA00022692"/>
    </source>
</evidence>
<organism evidence="12">
    <name type="scientific">Lysobacter firmicutimachus</name>
    <dbReference type="NCBI Taxonomy" id="1792846"/>
    <lineage>
        <taxon>Bacteria</taxon>
        <taxon>Pseudomonadati</taxon>
        <taxon>Pseudomonadota</taxon>
        <taxon>Gammaproteobacteria</taxon>
        <taxon>Lysobacterales</taxon>
        <taxon>Lysobacteraceae</taxon>
        <taxon>Lysobacter</taxon>
    </lineage>
</organism>
<keyword evidence="7 9" id="KW-0472">Membrane</keyword>
<dbReference type="GO" id="GO:0015419">
    <property type="term" value="F:ABC-type sulfate transporter activity"/>
    <property type="evidence" value="ECO:0007669"/>
    <property type="project" value="InterPro"/>
</dbReference>
<evidence type="ECO:0000256" key="5">
    <source>
        <dbReference type="ARBA" id="ARBA00022989"/>
    </source>
</evidence>
<dbReference type="InterPro" id="IPR000515">
    <property type="entry name" value="MetI-like"/>
</dbReference>
<dbReference type="InterPro" id="IPR011866">
    <property type="entry name" value="CysW_permease"/>
</dbReference>
<keyword evidence="3" id="KW-0813">Transport</keyword>
<comment type="subunit">
    <text evidence="2">The complex is composed of two ATP-binding proteins (CysA), two transmembrane proteins (CysT and CysW) and a solute-binding protein (CysP).</text>
</comment>
<dbReference type="RefSeq" id="WP_064746039.1">
    <property type="nucleotide sequence ID" value="NZ_CP159925.1"/>
</dbReference>
<dbReference type="Gene3D" id="1.10.3720.10">
    <property type="entry name" value="MetI-like"/>
    <property type="match status" value="1"/>
</dbReference>
<comment type="subcellular location">
    <subcellularLocation>
        <location evidence="1">Cell membrane</location>
        <topology evidence="1">Multi-pass membrane protein</topology>
    </subcellularLocation>
</comment>
<evidence type="ECO:0000256" key="1">
    <source>
        <dbReference type="ARBA" id="ARBA00004651"/>
    </source>
</evidence>
<dbReference type="InterPro" id="IPR005667">
    <property type="entry name" value="Sulph_transpt2"/>
</dbReference>
<proteinExistence type="predicted"/>
<feature type="domain" description="ABC transmembrane type-1" evidence="10">
    <location>
        <begin position="62"/>
        <end position="268"/>
    </location>
</feature>